<dbReference type="GO" id="GO:0016491">
    <property type="term" value="F:oxidoreductase activity"/>
    <property type="evidence" value="ECO:0007669"/>
    <property type="project" value="UniProtKB-KW"/>
</dbReference>
<evidence type="ECO:0000313" key="5">
    <source>
        <dbReference type="EMBL" id="KAK3290979.1"/>
    </source>
</evidence>
<evidence type="ECO:0000259" key="4">
    <source>
        <dbReference type="Pfam" id="PF01494"/>
    </source>
</evidence>
<organism evidence="5 6">
    <name type="scientific">Chaetomium fimeti</name>
    <dbReference type="NCBI Taxonomy" id="1854472"/>
    <lineage>
        <taxon>Eukaryota</taxon>
        <taxon>Fungi</taxon>
        <taxon>Dikarya</taxon>
        <taxon>Ascomycota</taxon>
        <taxon>Pezizomycotina</taxon>
        <taxon>Sordariomycetes</taxon>
        <taxon>Sordariomycetidae</taxon>
        <taxon>Sordariales</taxon>
        <taxon>Chaetomiaceae</taxon>
        <taxon>Chaetomium</taxon>
    </lineage>
</organism>
<gene>
    <name evidence="5" type="ORF">B0H64DRAFT_411076</name>
</gene>
<evidence type="ECO:0000256" key="3">
    <source>
        <dbReference type="ARBA" id="ARBA00023002"/>
    </source>
</evidence>
<feature type="domain" description="FAD-binding" evidence="4">
    <location>
        <begin position="7"/>
        <end position="380"/>
    </location>
</feature>
<evidence type="ECO:0000256" key="1">
    <source>
        <dbReference type="ARBA" id="ARBA00022630"/>
    </source>
</evidence>
<dbReference type="InterPro" id="IPR002938">
    <property type="entry name" value="FAD-bd"/>
</dbReference>
<dbReference type="InterPro" id="IPR036188">
    <property type="entry name" value="FAD/NAD-bd_sf"/>
</dbReference>
<dbReference type="PANTHER" id="PTHR46865">
    <property type="entry name" value="OXIDOREDUCTASE-RELATED"/>
    <property type="match status" value="1"/>
</dbReference>
<accession>A0AAE0H6P2</accession>
<name>A0AAE0H6P2_9PEZI</name>
<reference evidence="5" key="1">
    <citation type="journal article" date="2023" name="Mol. Phylogenet. Evol.">
        <title>Genome-scale phylogeny and comparative genomics of the fungal order Sordariales.</title>
        <authorList>
            <person name="Hensen N."/>
            <person name="Bonometti L."/>
            <person name="Westerberg I."/>
            <person name="Brannstrom I.O."/>
            <person name="Guillou S."/>
            <person name="Cros-Aarteil S."/>
            <person name="Calhoun S."/>
            <person name="Haridas S."/>
            <person name="Kuo A."/>
            <person name="Mondo S."/>
            <person name="Pangilinan J."/>
            <person name="Riley R."/>
            <person name="LaButti K."/>
            <person name="Andreopoulos B."/>
            <person name="Lipzen A."/>
            <person name="Chen C."/>
            <person name="Yan M."/>
            <person name="Daum C."/>
            <person name="Ng V."/>
            <person name="Clum A."/>
            <person name="Steindorff A."/>
            <person name="Ohm R.A."/>
            <person name="Martin F."/>
            <person name="Silar P."/>
            <person name="Natvig D.O."/>
            <person name="Lalanne C."/>
            <person name="Gautier V."/>
            <person name="Ament-Velasquez S.L."/>
            <person name="Kruys A."/>
            <person name="Hutchinson M.I."/>
            <person name="Powell A.J."/>
            <person name="Barry K."/>
            <person name="Miller A.N."/>
            <person name="Grigoriev I.V."/>
            <person name="Debuchy R."/>
            <person name="Gladieux P."/>
            <person name="Hiltunen Thoren M."/>
            <person name="Johannesson H."/>
        </authorList>
    </citation>
    <scope>NUCLEOTIDE SEQUENCE</scope>
    <source>
        <strain evidence="5">CBS 168.71</strain>
    </source>
</reference>
<keyword evidence="3" id="KW-0560">Oxidoreductase</keyword>
<dbReference type="PANTHER" id="PTHR46865:SF2">
    <property type="entry name" value="MONOOXYGENASE"/>
    <property type="match status" value="1"/>
</dbReference>
<protein>
    <recommendedName>
        <fullName evidence="4">FAD-binding domain-containing protein</fullName>
    </recommendedName>
</protein>
<proteinExistence type="predicted"/>
<keyword evidence="6" id="KW-1185">Reference proteome</keyword>
<dbReference type="RefSeq" id="XP_062654493.1">
    <property type="nucleotide sequence ID" value="XM_062804837.1"/>
</dbReference>
<dbReference type="Pfam" id="PF01494">
    <property type="entry name" value="FAD_binding_3"/>
    <property type="match status" value="1"/>
</dbReference>
<dbReference type="GeneID" id="87841785"/>
<dbReference type="PRINTS" id="PR00420">
    <property type="entry name" value="RNGMNOXGNASE"/>
</dbReference>
<keyword evidence="1" id="KW-0285">Flavoprotein</keyword>
<evidence type="ECO:0000256" key="2">
    <source>
        <dbReference type="ARBA" id="ARBA00022827"/>
    </source>
</evidence>
<dbReference type="SUPFAM" id="SSF51905">
    <property type="entry name" value="FAD/NAD(P)-binding domain"/>
    <property type="match status" value="1"/>
</dbReference>
<dbReference type="InterPro" id="IPR051704">
    <property type="entry name" value="FAD_aromatic-hydroxylase"/>
</dbReference>
<dbReference type="AlphaFoldDB" id="A0AAE0H6P2"/>
<reference evidence="5" key="2">
    <citation type="submission" date="2023-06" db="EMBL/GenBank/DDBJ databases">
        <authorList>
            <consortium name="Lawrence Berkeley National Laboratory"/>
            <person name="Haridas S."/>
            <person name="Hensen N."/>
            <person name="Bonometti L."/>
            <person name="Westerberg I."/>
            <person name="Brannstrom I.O."/>
            <person name="Guillou S."/>
            <person name="Cros-Aarteil S."/>
            <person name="Calhoun S."/>
            <person name="Kuo A."/>
            <person name="Mondo S."/>
            <person name="Pangilinan J."/>
            <person name="Riley R."/>
            <person name="Labutti K."/>
            <person name="Andreopoulos B."/>
            <person name="Lipzen A."/>
            <person name="Chen C."/>
            <person name="Yanf M."/>
            <person name="Daum C."/>
            <person name="Ng V."/>
            <person name="Clum A."/>
            <person name="Steindorff A."/>
            <person name="Ohm R."/>
            <person name="Martin F."/>
            <person name="Silar P."/>
            <person name="Natvig D."/>
            <person name="Lalanne C."/>
            <person name="Gautier V."/>
            <person name="Ament-Velasquez S.L."/>
            <person name="Kruys A."/>
            <person name="Hutchinson M.I."/>
            <person name="Powell A.J."/>
            <person name="Barry K."/>
            <person name="Miller A.N."/>
            <person name="Grigoriev I.V."/>
            <person name="Debuchy R."/>
            <person name="Gladieux P."/>
            <person name="Thoren M.H."/>
            <person name="Johannesson H."/>
        </authorList>
    </citation>
    <scope>NUCLEOTIDE SEQUENCE</scope>
    <source>
        <strain evidence="5">CBS 168.71</strain>
    </source>
</reference>
<keyword evidence="2" id="KW-0274">FAD</keyword>
<comment type="caution">
    <text evidence="5">The sequence shown here is derived from an EMBL/GenBank/DDBJ whole genome shotgun (WGS) entry which is preliminary data.</text>
</comment>
<sequence length="441" mass="47915">MSAERKLRVLIVGASIAGPAAAYWFAKAGAQVTVIERFPKLRTNGQNVDIRSVGVTVMRKIPGMEAAVRAKAVPMTGISFVDTHDRPFATIHATGNPDQQSLVSEYEILRGDLSKILFDLTDPNPNITYIFDEQISSLSTPANPNDPITVTFTNHHLPPQPFDLIIAADGASSRTRALGLNCPVDAYTHPLHAWAAYFSIPHSLLPTSAPTTGRAYNLPGGRFIALAPSAQPNTSQVTILRTHPRNNNNDPSNMHPFRTAQTTGTDALRTFIAQQFPTATSGWKCNTILTAMQHIPADEFYASEMVQVKIAPAGKLSQGRVVLVGDAGYAAGPTGGGTSLALAGAYVLAGEVGRYMRGEGGLEGALRRYEVVMRPVVEELQTLPRFAQGVFAPQTRWGLWVRNAVLWFVCWSGLLGFGQRWFASAFGEREEGRLPEYEWVA</sequence>
<dbReference type="Proteomes" id="UP001278766">
    <property type="component" value="Unassembled WGS sequence"/>
</dbReference>
<dbReference type="EMBL" id="JAUEPN010000011">
    <property type="protein sequence ID" value="KAK3290979.1"/>
    <property type="molecule type" value="Genomic_DNA"/>
</dbReference>
<evidence type="ECO:0000313" key="6">
    <source>
        <dbReference type="Proteomes" id="UP001278766"/>
    </source>
</evidence>
<dbReference type="GO" id="GO:0071949">
    <property type="term" value="F:FAD binding"/>
    <property type="evidence" value="ECO:0007669"/>
    <property type="project" value="InterPro"/>
</dbReference>
<dbReference type="Gene3D" id="3.50.50.60">
    <property type="entry name" value="FAD/NAD(P)-binding domain"/>
    <property type="match status" value="1"/>
</dbReference>